<keyword evidence="1" id="KW-0732">Signal</keyword>
<dbReference type="Proteomes" id="UP000316426">
    <property type="component" value="Chromosome"/>
</dbReference>
<keyword evidence="3" id="KW-1185">Reference proteome</keyword>
<feature type="signal peptide" evidence="1">
    <location>
        <begin position="1"/>
        <end position="17"/>
    </location>
</feature>
<proteinExistence type="predicted"/>
<evidence type="ECO:0000313" key="2">
    <source>
        <dbReference type="EMBL" id="QDV73063.1"/>
    </source>
</evidence>
<evidence type="ECO:0000256" key="1">
    <source>
        <dbReference type="SAM" id="SignalP"/>
    </source>
</evidence>
<protein>
    <submittedName>
        <fullName evidence="2">Uncharacterized protein</fullName>
    </submittedName>
</protein>
<evidence type="ECO:0000313" key="3">
    <source>
        <dbReference type="Proteomes" id="UP000316426"/>
    </source>
</evidence>
<accession>A0A518K5I7</accession>
<dbReference type="EMBL" id="CP036349">
    <property type="protein sequence ID" value="QDV73063.1"/>
    <property type="molecule type" value="Genomic_DNA"/>
</dbReference>
<reference evidence="2 3" key="1">
    <citation type="submission" date="2019-02" db="EMBL/GenBank/DDBJ databases">
        <title>Deep-cultivation of Planctomycetes and their phenomic and genomic characterization uncovers novel biology.</title>
        <authorList>
            <person name="Wiegand S."/>
            <person name="Jogler M."/>
            <person name="Boedeker C."/>
            <person name="Pinto D."/>
            <person name="Vollmers J."/>
            <person name="Rivas-Marin E."/>
            <person name="Kohn T."/>
            <person name="Peeters S.H."/>
            <person name="Heuer A."/>
            <person name="Rast P."/>
            <person name="Oberbeckmann S."/>
            <person name="Bunk B."/>
            <person name="Jeske O."/>
            <person name="Meyerdierks A."/>
            <person name="Storesund J.E."/>
            <person name="Kallscheuer N."/>
            <person name="Luecker S."/>
            <person name="Lage O.M."/>
            <person name="Pohl T."/>
            <person name="Merkel B.J."/>
            <person name="Hornburger P."/>
            <person name="Mueller R.-W."/>
            <person name="Bruemmer F."/>
            <person name="Labrenz M."/>
            <person name="Spormann A.M."/>
            <person name="Op den Camp H."/>
            <person name="Overmann J."/>
            <person name="Amann R."/>
            <person name="Jetten M.S.M."/>
            <person name="Mascher T."/>
            <person name="Medema M.H."/>
            <person name="Devos D.P."/>
            <person name="Kaster A.-K."/>
            <person name="Ovreas L."/>
            <person name="Rohde M."/>
            <person name="Galperin M.Y."/>
            <person name="Jogler C."/>
        </authorList>
    </citation>
    <scope>NUCLEOTIDE SEQUENCE [LARGE SCALE GENOMIC DNA]</scope>
    <source>
        <strain evidence="2 3">Spa11</strain>
    </source>
</reference>
<organism evidence="2 3">
    <name type="scientific">Botrimarina mediterranea</name>
    <dbReference type="NCBI Taxonomy" id="2528022"/>
    <lineage>
        <taxon>Bacteria</taxon>
        <taxon>Pseudomonadati</taxon>
        <taxon>Planctomycetota</taxon>
        <taxon>Planctomycetia</taxon>
        <taxon>Pirellulales</taxon>
        <taxon>Lacipirellulaceae</taxon>
        <taxon>Botrimarina</taxon>
    </lineage>
</organism>
<name>A0A518K5I7_9BACT</name>
<dbReference type="AlphaFoldDB" id="A0A518K5I7"/>
<gene>
    <name evidence="2" type="ORF">Spa11_12520</name>
</gene>
<dbReference type="KEGG" id="bmei:Spa11_12520"/>
<sequence precursor="true">MIRTLLIVALLASPSLASEKLKGYVRHNGRVYAVIETTTTKQAKPRNDFYARARAGYLTANYGKAGSITVKPTTTTRRVFVPIK</sequence>
<feature type="chain" id="PRO_5022233966" evidence="1">
    <location>
        <begin position="18"/>
        <end position="84"/>
    </location>
</feature>